<dbReference type="SUPFAM" id="SSF53300">
    <property type="entry name" value="vWA-like"/>
    <property type="match status" value="1"/>
</dbReference>
<dbReference type="HOGENOM" id="CLU_1000440_0_0_4"/>
<dbReference type="InterPro" id="IPR002881">
    <property type="entry name" value="DUF58"/>
</dbReference>
<gene>
    <name evidence="2" type="ordered locus">Msip34_0869</name>
</gene>
<protein>
    <recommendedName>
        <fullName evidence="1">DUF58 domain-containing protein</fullName>
    </recommendedName>
</protein>
<proteinExistence type="predicted"/>
<dbReference type="Pfam" id="PF01882">
    <property type="entry name" value="DUF58"/>
    <property type="match status" value="1"/>
</dbReference>
<feature type="domain" description="DUF58" evidence="1">
    <location>
        <begin position="48"/>
        <end position="251"/>
    </location>
</feature>
<reference evidence="2 3" key="2">
    <citation type="journal article" date="2011" name="J. Bacteriol.">
        <title>Genomes of three methylotrophs from a single niche uncover genetic and metabolic divergence of Methylophilaceae.</title>
        <authorList>
            <person name="Lapidus A."/>
            <person name="Clum A."/>
            <person name="Labutti K."/>
            <person name="Kaluzhnaya M.G."/>
            <person name="Lim S."/>
            <person name="Beck D.A."/>
            <person name="Glavina Del Rio T."/>
            <person name="Nolan M."/>
            <person name="Mavromatis K."/>
            <person name="Huntemann M."/>
            <person name="Lucas S."/>
            <person name="Lidstrom M.E."/>
            <person name="Ivanova N."/>
            <person name="Chistoserdova L."/>
        </authorList>
    </citation>
    <scope>NUCLEOTIDE SEQUENCE [LARGE SCALE GENOMIC DNA]</scope>
    <source>
        <strain evidence="2 3">SIP3-4</strain>
    </source>
</reference>
<accession>C6XC42</accession>
<reference evidence="3" key="1">
    <citation type="submission" date="2009-07" db="EMBL/GenBank/DDBJ databases">
        <title>Complete sequence of chromosome of Methylovorus sp. SIP3-4.</title>
        <authorList>
            <person name="Lucas S."/>
            <person name="Copeland A."/>
            <person name="Lapidus A."/>
            <person name="Glavina del Rio T."/>
            <person name="Tice H."/>
            <person name="Bruce D."/>
            <person name="Goodwin L."/>
            <person name="Pitluck S."/>
            <person name="Clum A."/>
            <person name="Larimer F."/>
            <person name="Land M."/>
            <person name="Hauser L."/>
            <person name="Kyrpides N."/>
            <person name="Mikhailova N."/>
            <person name="Kayluzhnaya M."/>
            <person name="Chistoserdova L."/>
        </authorList>
    </citation>
    <scope>NUCLEOTIDE SEQUENCE [LARGE SCALE GENOMIC DNA]</scope>
    <source>
        <strain evidence="3">SIP3-4</strain>
    </source>
</reference>
<dbReference type="Proteomes" id="UP000002743">
    <property type="component" value="Chromosome"/>
</dbReference>
<dbReference type="PANTHER" id="PTHR33608:SF6">
    <property type="entry name" value="BLL2464 PROTEIN"/>
    <property type="match status" value="1"/>
</dbReference>
<dbReference type="STRING" id="582744.Msip34_0869"/>
<evidence type="ECO:0000313" key="2">
    <source>
        <dbReference type="EMBL" id="ACT50117.1"/>
    </source>
</evidence>
<evidence type="ECO:0000313" key="3">
    <source>
        <dbReference type="Proteomes" id="UP000002743"/>
    </source>
</evidence>
<evidence type="ECO:0000259" key="1">
    <source>
        <dbReference type="Pfam" id="PF01882"/>
    </source>
</evidence>
<sequence>MTHALAKEFTYQIGWRSRGRHAGRHASVQRGLGMDFVGHAPLISYPDPRRIDLRLTLRDPAEQVFVRIFNQRSATPIYVVCDLSGSMGFSGEHHKLQIAAEITASAAYSASRVNDPFTFIGFDQQVREDWMSHPSTRLQGAYQMAERLRDYQPPQVGGDGLAQVVPYLSRERALIFLVSDFHMPLPVLEEALVGMQRHHVVPMVLWDAAEYRKLPEFGVTHITDSETGERRTVFLRGDMHARIQAAFAERRAALSALFMRYDLPPFFMEDGFKPDALTEYFYQFVAA</sequence>
<dbReference type="EMBL" id="CP001674">
    <property type="protein sequence ID" value="ACT50117.1"/>
    <property type="molecule type" value="Genomic_DNA"/>
</dbReference>
<dbReference type="eggNOG" id="COG1721">
    <property type="taxonomic scope" value="Bacteria"/>
</dbReference>
<dbReference type="InterPro" id="IPR036465">
    <property type="entry name" value="vWFA_dom_sf"/>
</dbReference>
<organism evidence="2 3">
    <name type="scientific">Methylovorus glucosotrophus (strain SIP3-4)</name>
    <dbReference type="NCBI Taxonomy" id="582744"/>
    <lineage>
        <taxon>Bacteria</taxon>
        <taxon>Pseudomonadati</taxon>
        <taxon>Pseudomonadota</taxon>
        <taxon>Betaproteobacteria</taxon>
        <taxon>Nitrosomonadales</taxon>
        <taxon>Methylophilaceae</taxon>
        <taxon>Methylovorus</taxon>
    </lineage>
</organism>
<dbReference type="AlphaFoldDB" id="C6XC42"/>
<dbReference type="OrthoDB" id="8996492at2"/>
<dbReference type="KEGG" id="mei:Msip34_0869"/>
<dbReference type="PANTHER" id="PTHR33608">
    <property type="entry name" value="BLL2464 PROTEIN"/>
    <property type="match status" value="1"/>
</dbReference>
<keyword evidence="3" id="KW-1185">Reference proteome</keyword>
<name>C6XC42_METGS</name>
<dbReference type="RefSeq" id="WP_015829673.1">
    <property type="nucleotide sequence ID" value="NC_012969.1"/>
</dbReference>